<evidence type="ECO:0000256" key="3">
    <source>
        <dbReference type="ARBA" id="ARBA00023136"/>
    </source>
</evidence>
<evidence type="ECO:0000259" key="5">
    <source>
        <dbReference type="Pfam" id="PF02790"/>
    </source>
</evidence>
<evidence type="ECO:0000313" key="6">
    <source>
        <dbReference type="EMBL" id="AIG89913.1"/>
    </source>
</evidence>
<gene>
    <name evidence="6" type="primary">orf158</name>
</gene>
<proteinExistence type="inferred from homology"/>
<dbReference type="GO" id="GO:0016020">
    <property type="term" value="C:membrane"/>
    <property type="evidence" value="ECO:0007669"/>
    <property type="project" value="UniProtKB-SubCell"/>
</dbReference>
<keyword evidence="4" id="KW-0812">Transmembrane</keyword>
<evidence type="ECO:0000256" key="1">
    <source>
        <dbReference type="ARBA" id="ARBA00004141"/>
    </source>
</evidence>
<dbReference type="InterPro" id="IPR011759">
    <property type="entry name" value="Cyt_c_oxidase_su2_TM_dom"/>
</dbReference>
<comment type="similarity">
    <text evidence="2">Belongs to the cytochrome c oxidase subunit 2 family.</text>
</comment>
<comment type="subcellular location">
    <subcellularLocation>
        <location evidence="1">Membrane</location>
        <topology evidence="1">Multi-pass membrane protein</topology>
    </subcellularLocation>
</comment>
<keyword evidence="4" id="KW-1133">Transmembrane helix</keyword>
<evidence type="ECO:0000256" key="2">
    <source>
        <dbReference type="ARBA" id="ARBA00007866"/>
    </source>
</evidence>
<geneLocation type="mitochondrion" evidence="6"/>
<dbReference type="Pfam" id="PF02790">
    <property type="entry name" value="COX2_TM"/>
    <property type="match status" value="1"/>
</dbReference>
<dbReference type="AlphaFoldDB" id="A0A075VST0"/>
<organism evidence="6">
    <name type="scientific">Capsicum annuum</name>
    <name type="common">Capsicum pepper</name>
    <dbReference type="NCBI Taxonomy" id="4072"/>
    <lineage>
        <taxon>Eukaryota</taxon>
        <taxon>Viridiplantae</taxon>
        <taxon>Streptophyta</taxon>
        <taxon>Embryophyta</taxon>
        <taxon>Tracheophyta</taxon>
        <taxon>Spermatophyta</taxon>
        <taxon>Magnoliopsida</taxon>
        <taxon>eudicotyledons</taxon>
        <taxon>Gunneridae</taxon>
        <taxon>Pentapetalae</taxon>
        <taxon>asterids</taxon>
        <taxon>lamiids</taxon>
        <taxon>Solanales</taxon>
        <taxon>Solanaceae</taxon>
        <taxon>Solanoideae</taxon>
        <taxon>Capsiceae</taxon>
        <taxon>Capsicum</taxon>
    </lineage>
</organism>
<keyword evidence="6" id="KW-0496">Mitochondrion</keyword>
<reference evidence="6" key="1">
    <citation type="journal article" date="2014" name="BMC Genomics">
        <title>Extensive structural variations between mitochondrial genomes of CMS and normal peppers (Capsicum annuum L.) revealed by complete nucleotide sequencing.</title>
        <authorList>
            <person name="Jo Y.D."/>
            <person name="Choi Y."/>
            <person name="Kim D.H."/>
            <person name="Kim B.D."/>
            <person name="Kang B.C."/>
        </authorList>
    </citation>
    <scope>NUCLEOTIDE SEQUENCE</scope>
</reference>
<evidence type="ECO:0000256" key="4">
    <source>
        <dbReference type="SAM" id="Phobius"/>
    </source>
</evidence>
<sequence length="158" mass="18321">MFSKPVAFLLEFSAILFSYILAIMLEIKLFRWCFLLYNYLLSELELEIHQDFVCLLILLLVFVSWILGRTLWHFHYKKNPDISRVPIMESVWTLSLFLSFSFFFSELLLETVDCAGKDSGGGASTSSPKPDEWEMALDLPDNQVAPECLRSHIKEKKS</sequence>
<dbReference type="PANTHER" id="PTHR22888">
    <property type="entry name" value="CYTOCHROME C OXIDASE, SUBUNIT II"/>
    <property type="match status" value="1"/>
</dbReference>
<name>A0A075VST0_CAPAN</name>
<dbReference type="PANTHER" id="PTHR22888:SF24">
    <property type="entry name" value="CYTOCHROME OXIDASE SUBUNIT II TRANSMEMBRANE REGION PROFILE DOMAIN-CONTAINING PROTEIN"/>
    <property type="match status" value="1"/>
</dbReference>
<dbReference type="GO" id="GO:0004129">
    <property type="term" value="F:cytochrome-c oxidase activity"/>
    <property type="evidence" value="ECO:0007669"/>
    <property type="project" value="InterPro"/>
</dbReference>
<dbReference type="InterPro" id="IPR045187">
    <property type="entry name" value="CcO_II"/>
</dbReference>
<dbReference type="EMBL" id="KJ865409">
    <property type="protein sequence ID" value="AIG89913.1"/>
    <property type="molecule type" value="Genomic_DNA"/>
</dbReference>
<keyword evidence="3 4" id="KW-0472">Membrane</keyword>
<feature type="domain" description="Cytochrome oxidase subunit II transmembrane region profile" evidence="5">
    <location>
        <begin position="47"/>
        <end position="94"/>
    </location>
</feature>
<feature type="transmembrane region" description="Helical" evidence="4">
    <location>
        <begin position="52"/>
        <end position="72"/>
    </location>
</feature>
<protein>
    <recommendedName>
        <fullName evidence="5">Cytochrome oxidase subunit II transmembrane region profile domain-containing protein</fullName>
    </recommendedName>
</protein>
<feature type="transmembrane region" description="Helical" evidence="4">
    <location>
        <begin position="12"/>
        <end position="40"/>
    </location>
</feature>
<dbReference type="GO" id="GO:0022900">
    <property type="term" value="P:electron transport chain"/>
    <property type="evidence" value="ECO:0007669"/>
    <property type="project" value="InterPro"/>
</dbReference>
<accession>A0A075VST0</accession>